<evidence type="ECO:0000313" key="1">
    <source>
        <dbReference type="EMBL" id="MBK1880278.1"/>
    </source>
</evidence>
<dbReference type="RefSeq" id="WP_200359074.1">
    <property type="nucleotide sequence ID" value="NZ_JAENIL010000079.1"/>
</dbReference>
<organism evidence="1 2">
    <name type="scientific">Pelagicoccus mobilis</name>
    <dbReference type="NCBI Taxonomy" id="415221"/>
    <lineage>
        <taxon>Bacteria</taxon>
        <taxon>Pseudomonadati</taxon>
        <taxon>Verrucomicrobiota</taxon>
        <taxon>Opitutia</taxon>
        <taxon>Puniceicoccales</taxon>
        <taxon>Pelagicoccaceae</taxon>
        <taxon>Pelagicoccus</taxon>
    </lineage>
</organism>
<dbReference type="EMBL" id="JAENIL010000079">
    <property type="protein sequence ID" value="MBK1880278.1"/>
    <property type="molecule type" value="Genomic_DNA"/>
</dbReference>
<proteinExistence type="predicted"/>
<dbReference type="Proteomes" id="UP000617628">
    <property type="component" value="Unassembled WGS sequence"/>
</dbReference>
<keyword evidence="2" id="KW-1185">Reference proteome</keyword>
<accession>A0A934S7E6</accession>
<evidence type="ECO:0000313" key="2">
    <source>
        <dbReference type="Proteomes" id="UP000617628"/>
    </source>
</evidence>
<sequence>MKTRSTKHCYGNLFPDVSSEQKAMKEGRAFRIEKSKTYGLEAPTLTVEVDNTAWEECTCCPRFDTCYRLSLGKLELQRALISKN</sequence>
<name>A0A934S7E6_9BACT</name>
<comment type="caution">
    <text evidence="1">The sequence shown here is derived from an EMBL/GenBank/DDBJ whole genome shotgun (WGS) entry which is preliminary data.</text>
</comment>
<reference evidence="1" key="1">
    <citation type="submission" date="2021-01" db="EMBL/GenBank/DDBJ databases">
        <title>Modified the classification status of verrucomicrobia.</title>
        <authorList>
            <person name="Feng X."/>
        </authorList>
    </citation>
    <scope>NUCLEOTIDE SEQUENCE</scope>
    <source>
        <strain evidence="1">KCTC 13126</strain>
    </source>
</reference>
<protein>
    <submittedName>
        <fullName evidence="1">Uncharacterized protein</fullName>
    </submittedName>
</protein>
<gene>
    <name evidence="1" type="ORF">JIN87_25565</name>
</gene>
<dbReference type="AlphaFoldDB" id="A0A934S7E6"/>